<accession>A0A836CCY2</accession>
<dbReference type="PANTHER" id="PTHR15224:SF1">
    <property type="entry name" value="NADH DEHYDROGENASE [UBIQUINONE] IRON-SULFUR PROTEIN 5"/>
    <property type="match status" value="1"/>
</dbReference>
<evidence type="ECO:0000313" key="17">
    <source>
        <dbReference type="EMBL" id="KAG5176409.1"/>
    </source>
</evidence>
<evidence type="ECO:0000313" key="21">
    <source>
        <dbReference type="Proteomes" id="UP000664859"/>
    </source>
</evidence>
<evidence type="ECO:0000313" key="19">
    <source>
        <dbReference type="EMBL" id="KAG5179470.1"/>
    </source>
</evidence>
<keyword evidence="9" id="KW-0999">Mitochondrion inner membrane</keyword>
<evidence type="ECO:0000313" key="18">
    <source>
        <dbReference type="EMBL" id="KAG5178848.1"/>
    </source>
</evidence>
<evidence type="ECO:0000256" key="4">
    <source>
        <dbReference type="ARBA" id="ARBA00007372"/>
    </source>
</evidence>
<organism evidence="20 21">
    <name type="scientific">Tribonema minus</name>
    <dbReference type="NCBI Taxonomy" id="303371"/>
    <lineage>
        <taxon>Eukaryota</taxon>
        <taxon>Sar</taxon>
        <taxon>Stramenopiles</taxon>
        <taxon>Ochrophyta</taxon>
        <taxon>PX clade</taxon>
        <taxon>Xanthophyceae</taxon>
        <taxon>Tribonematales</taxon>
        <taxon>Tribonemataceae</taxon>
        <taxon>Tribonema</taxon>
    </lineage>
</organism>
<dbReference type="OrthoDB" id="9992197at2759"/>
<evidence type="ECO:0000256" key="7">
    <source>
        <dbReference type="ARBA" id="ARBA00022448"/>
    </source>
</evidence>
<evidence type="ECO:0000256" key="1">
    <source>
        <dbReference type="ARBA" id="ARBA00003195"/>
    </source>
</evidence>
<dbReference type="EMBL" id="JAFCMP010000512">
    <property type="protein sequence ID" value="KAG5178848.1"/>
    <property type="molecule type" value="Genomic_DNA"/>
</dbReference>
<evidence type="ECO:0000256" key="9">
    <source>
        <dbReference type="ARBA" id="ARBA00022792"/>
    </source>
</evidence>
<keyword evidence="13 16" id="KW-1015">Disulfide bond</keyword>
<keyword evidence="21" id="KW-1185">Reference proteome</keyword>
<evidence type="ECO:0000256" key="14">
    <source>
        <dbReference type="ARBA" id="ARBA00031222"/>
    </source>
</evidence>
<evidence type="ECO:0000256" key="15">
    <source>
        <dbReference type="ARBA" id="ARBA00032739"/>
    </source>
</evidence>
<dbReference type="AlphaFoldDB" id="A0A836CCY2"/>
<dbReference type="InterPro" id="IPR019342">
    <property type="entry name" value="NADH_UbQ_OxRdtase_FeS-su5"/>
</dbReference>
<gene>
    <name evidence="18" type="ORF">JKP88DRAFT_225183</name>
    <name evidence="17" type="ORF">JKP88DRAFT_227791</name>
    <name evidence="20" type="ORF">JKP88DRAFT_239625</name>
    <name evidence="19" type="ORF">JKP88DRAFT_240263</name>
</gene>
<keyword evidence="10" id="KW-0249">Electron transport</keyword>
<reference evidence="20" key="1">
    <citation type="submission" date="2021-02" db="EMBL/GenBank/DDBJ databases">
        <title>First Annotated Genome of the Yellow-green Alga Tribonema minus.</title>
        <authorList>
            <person name="Mahan K.M."/>
        </authorList>
    </citation>
    <scope>NUCLEOTIDE SEQUENCE</scope>
    <source>
        <strain evidence="20">UTEX B ZZ1240</strain>
    </source>
</reference>
<feature type="disulfide bond" evidence="16">
    <location>
        <begin position="24"/>
        <end position="34"/>
    </location>
</feature>
<evidence type="ECO:0000256" key="13">
    <source>
        <dbReference type="ARBA" id="ARBA00023157"/>
    </source>
</evidence>
<comment type="similarity">
    <text evidence="4">Belongs to the complex I NDUFS5 subunit family.</text>
</comment>
<evidence type="ECO:0000256" key="8">
    <source>
        <dbReference type="ARBA" id="ARBA00022660"/>
    </source>
</evidence>
<evidence type="ECO:0000256" key="16">
    <source>
        <dbReference type="PIRSR" id="PIRSR619342-50"/>
    </source>
</evidence>
<keyword evidence="8" id="KW-0679">Respiratory chain</keyword>
<name>A0A836CCY2_9STRA</name>
<evidence type="ECO:0000256" key="5">
    <source>
        <dbReference type="ARBA" id="ARBA00011261"/>
    </source>
</evidence>
<keyword evidence="20" id="KW-0830">Ubiquinone</keyword>
<dbReference type="EMBL" id="JAFCMP010000537">
    <property type="protein sequence ID" value="KAG5176409.1"/>
    <property type="molecule type" value="Genomic_DNA"/>
</dbReference>
<comment type="caution">
    <text evidence="20">The sequence shown here is derived from an EMBL/GenBank/DDBJ whole genome shotgun (WGS) entry which is preliminary data.</text>
</comment>
<dbReference type="EMBL" id="JAFCMP010000465">
    <property type="protein sequence ID" value="KAG5179470.1"/>
    <property type="molecule type" value="Genomic_DNA"/>
</dbReference>
<dbReference type="CDD" id="cd24141">
    <property type="entry name" value="NDUFS5-like"/>
    <property type="match status" value="1"/>
</dbReference>
<comment type="subunit">
    <text evidence="5">Mammalian complex I is composed of 45 different subunits. This is a component of the iron-sulfur (IP) fragment of the enzyme.</text>
</comment>
<evidence type="ECO:0000256" key="10">
    <source>
        <dbReference type="ARBA" id="ARBA00022982"/>
    </source>
</evidence>
<evidence type="ECO:0000256" key="2">
    <source>
        <dbReference type="ARBA" id="ARBA00004569"/>
    </source>
</evidence>
<proteinExistence type="inferred from homology"/>
<protein>
    <recommendedName>
        <fullName evidence="6">NADH dehydrogenase [ubiquinone] iron-sulfur protein 5</fullName>
    </recommendedName>
    <alternativeName>
        <fullName evidence="14">Complex I-15 kDa</fullName>
    </alternativeName>
    <alternativeName>
        <fullName evidence="15">NADH-ubiquinone oxidoreductase 15 kDa subunit</fullName>
    </alternativeName>
</protein>
<feature type="disulfide bond" evidence="16">
    <location>
        <begin position="14"/>
        <end position="44"/>
    </location>
</feature>
<dbReference type="EMBL" id="JAFCMP010000344">
    <property type="protein sequence ID" value="KAG5181062.1"/>
    <property type="molecule type" value="Genomic_DNA"/>
</dbReference>
<comment type="subcellular location">
    <subcellularLocation>
        <location evidence="3">Mitochondrion inner membrane</location>
        <topology evidence="3">Peripheral membrane protein</topology>
    </subcellularLocation>
    <subcellularLocation>
        <location evidence="2">Mitochondrion intermembrane space</location>
    </subcellularLocation>
</comment>
<evidence type="ECO:0000256" key="3">
    <source>
        <dbReference type="ARBA" id="ARBA00004637"/>
    </source>
</evidence>
<keyword evidence="11" id="KW-0496">Mitochondrion</keyword>
<keyword evidence="12" id="KW-0472">Membrane</keyword>
<keyword evidence="7" id="KW-0813">Transport</keyword>
<comment type="function">
    <text evidence="1">Accessory subunit of the mitochondrial membrane respiratory chain NADH dehydrogenase (Complex I), that is believed not to be involved in catalysis. Complex I functions in the transfer of electrons from NADH to the respiratory chain. The immediate electron acceptor for the enzyme is believed to be ubiquinone.</text>
</comment>
<dbReference type="PANTHER" id="PTHR15224">
    <property type="entry name" value="NADH DEHYDROGENASE [UBIQUINONE] IRON-SULFUR PROTEIN 5"/>
    <property type="match status" value="1"/>
</dbReference>
<sequence length="79" mass="8864">MSSGFGVRGGVGRCYPIFSALNQCIAQADNREDCSDFRDDYFECLHHFKEFQRAKVINEQQAKNAEILKHNNNGDGGGH</sequence>
<evidence type="ECO:0000256" key="11">
    <source>
        <dbReference type="ARBA" id="ARBA00023128"/>
    </source>
</evidence>
<evidence type="ECO:0000313" key="20">
    <source>
        <dbReference type="EMBL" id="KAG5181062.1"/>
    </source>
</evidence>
<dbReference type="GO" id="GO:0032981">
    <property type="term" value="P:mitochondrial respiratory chain complex I assembly"/>
    <property type="evidence" value="ECO:0007669"/>
    <property type="project" value="TreeGrafter"/>
</dbReference>
<dbReference type="GO" id="GO:0005758">
    <property type="term" value="C:mitochondrial intermembrane space"/>
    <property type="evidence" value="ECO:0007669"/>
    <property type="project" value="UniProtKB-SubCell"/>
</dbReference>
<evidence type="ECO:0000256" key="6">
    <source>
        <dbReference type="ARBA" id="ARBA00013482"/>
    </source>
</evidence>
<dbReference type="GO" id="GO:0005743">
    <property type="term" value="C:mitochondrial inner membrane"/>
    <property type="evidence" value="ECO:0007669"/>
    <property type="project" value="UniProtKB-SubCell"/>
</dbReference>
<dbReference type="Proteomes" id="UP000664859">
    <property type="component" value="Unassembled WGS sequence"/>
</dbReference>
<evidence type="ECO:0000256" key="12">
    <source>
        <dbReference type="ARBA" id="ARBA00023136"/>
    </source>
</evidence>